<dbReference type="InterPro" id="IPR004562">
    <property type="entry name" value="LipoylTrfase_LipoateP_Ligase"/>
</dbReference>
<evidence type="ECO:0000256" key="6">
    <source>
        <dbReference type="ARBA" id="ARBA00022840"/>
    </source>
</evidence>
<evidence type="ECO:0000256" key="4">
    <source>
        <dbReference type="ARBA" id="ARBA00022598"/>
    </source>
</evidence>
<dbReference type="GO" id="GO:0017118">
    <property type="term" value="F:lipoyltransferase activity"/>
    <property type="evidence" value="ECO:0007669"/>
    <property type="project" value="TreeGrafter"/>
</dbReference>
<reference evidence="9 10" key="1">
    <citation type="submission" date="2011-04" db="EMBL/GenBank/DDBJ databases">
        <title>The Genome Sequence of Clostridium citroniae WAL-19142.</title>
        <authorList>
            <consortium name="The Broad Institute Genome Sequencing Platform"/>
            <person name="Earl A."/>
            <person name="Ward D."/>
            <person name="Feldgarden M."/>
            <person name="Gevers D."/>
            <person name="Warren Y.A."/>
            <person name="Tyrrell K.L."/>
            <person name="Citron D.M."/>
            <person name="Goldstein E.J."/>
            <person name="Daigneault M."/>
            <person name="Allen-Vercoe E."/>
            <person name="Young S.K."/>
            <person name="Zeng Q."/>
            <person name="Gargeya S."/>
            <person name="Fitzgerald M."/>
            <person name="Haas B."/>
            <person name="Abouelleil A."/>
            <person name="Alvarado L."/>
            <person name="Arachchi H.M."/>
            <person name="Berlin A."/>
            <person name="Brown A."/>
            <person name="Chapman S.B."/>
            <person name="Chen Z."/>
            <person name="Dunbar C."/>
            <person name="Freedman E."/>
            <person name="Gearin G."/>
            <person name="Gellesch M."/>
            <person name="Goldberg J."/>
            <person name="Griggs A."/>
            <person name="Gujja S."/>
            <person name="Heilman E.R."/>
            <person name="Heiman D."/>
            <person name="Howarth C."/>
            <person name="Larson L."/>
            <person name="Lui A."/>
            <person name="MacDonald P.J."/>
            <person name="Mehta T."/>
            <person name="Montmayeur A."/>
            <person name="Murphy C."/>
            <person name="Neiman D."/>
            <person name="Pearson M."/>
            <person name="Priest M."/>
            <person name="Roberts A."/>
            <person name="Saif S."/>
            <person name="Shea T."/>
            <person name="Shenoy N."/>
            <person name="Sisk P."/>
            <person name="Stolte C."/>
            <person name="Sykes S."/>
            <person name="White J."/>
            <person name="Yandava C."/>
            <person name="Wortman J."/>
            <person name="Nusbaum C."/>
            <person name="Birren B."/>
        </authorList>
    </citation>
    <scope>NUCLEOTIDE SEQUENCE [LARGE SCALE GENOMIC DNA]</scope>
    <source>
        <strain evidence="9 10">WAL-19142</strain>
    </source>
</reference>
<protein>
    <recommendedName>
        <fullName evidence="3">lipoate--protein ligase</fullName>
        <ecNumber evidence="3">6.3.1.20</ecNumber>
    </recommendedName>
</protein>
<evidence type="ECO:0000256" key="5">
    <source>
        <dbReference type="ARBA" id="ARBA00022741"/>
    </source>
</evidence>
<evidence type="ECO:0000256" key="2">
    <source>
        <dbReference type="ARBA" id="ARBA00005124"/>
    </source>
</evidence>
<evidence type="ECO:0000259" key="8">
    <source>
        <dbReference type="PROSITE" id="PS51733"/>
    </source>
</evidence>
<dbReference type="CDD" id="cd16443">
    <property type="entry name" value="LplA"/>
    <property type="match status" value="1"/>
</dbReference>
<dbReference type="InterPro" id="IPR045864">
    <property type="entry name" value="aa-tRNA-synth_II/BPL/LPL"/>
</dbReference>
<comment type="pathway">
    <text evidence="2">Protein modification; protein lipoylation via exogenous pathway; protein N(6)-(lipoyl)lysine from lipoate: step 1/2.</text>
</comment>
<dbReference type="GO" id="GO:0005737">
    <property type="term" value="C:cytoplasm"/>
    <property type="evidence" value="ECO:0007669"/>
    <property type="project" value="TreeGrafter"/>
</dbReference>
<dbReference type="InterPro" id="IPR004143">
    <property type="entry name" value="BPL_LPL_catalytic"/>
</dbReference>
<dbReference type="PANTHER" id="PTHR12561">
    <property type="entry name" value="LIPOATE-PROTEIN LIGASE"/>
    <property type="match status" value="1"/>
</dbReference>
<dbReference type="Pfam" id="PF10437">
    <property type="entry name" value="Lip_prot_lig_C"/>
    <property type="match status" value="1"/>
</dbReference>
<evidence type="ECO:0000313" key="9">
    <source>
        <dbReference type="EMBL" id="KMW08309.1"/>
    </source>
</evidence>
<gene>
    <name evidence="9" type="ORF">HMPREF9470_00722</name>
</gene>
<comment type="pathway">
    <text evidence="1">Protein modification; protein lipoylation via exogenous pathway; protein N(6)-(lipoyl)lysine from lipoate: step 2/2.</text>
</comment>
<dbReference type="Proteomes" id="UP000037392">
    <property type="component" value="Unassembled WGS sequence"/>
</dbReference>
<dbReference type="SUPFAM" id="SSF55681">
    <property type="entry name" value="Class II aaRS and biotin synthetases"/>
    <property type="match status" value="1"/>
</dbReference>
<dbReference type="Gene3D" id="3.30.930.10">
    <property type="entry name" value="Bira Bifunctional Protein, Domain 2"/>
    <property type="match status" value="1"/>
</dbReference>
<evidence type="ECO:0000256" key="3">
    <source>
        <dbReference type="ARBA" id="ARBA00012367"/>
    </source>
</evidence>
<dbReference type="NCBIfam" id="TIGR00545">
    <property type="entry name" value="lipoyltrans"/>
    <property type="match status" value="1"/>
</dbReference>
<feature type="domain" description="BPL/LPL catalytic" evidence="8">
    <location>
        <begin position="35"/>
        <end position="218"/>
    </location>
</feature>
<dbReference type="GO" id="GO:0016979">
    <property type="term" value="F:lipoate-protein ligase activity"/>
    <property type="evidence" value="ECO:0007669"/>
    <property type="project" value="UniProtKB-EC"/>
</dbReference>
<dbReference type="GO" id="GO:0009249">
    <property type="term" value="P:protein lipoylation"/>
    <property type="evidence" value="ECO:0007669"/>
    <property type="project" value="InterPro"/>
</dbReference>
<proteinExistence type="predicted"/>
<accession>A0A0J9B7E6</accession>
<evidence type="ECO:0000313" key="10">
    <source>
        <dbReference type="Proteomes" id="UP000037392"/>
    </source>
</evidence>
<organism evidence="9 10">
    <name type="scientific">[Clostridium] citroniae WAL-19142</name>
    <dbReference type="NCBI Taxonomy" id="742734"/>
    <lineage>
        <taxon>Bacteria</taxon>
        <taxon>Bacillati</taxon>
        <taxon>Bacillota</taxon>
        <taxon>Clostridia</taxon>
        <taxon>Lachnospirales</taxon>
        <taxon>Lachnospiraceae</taxon>
        <taxon>Enterocloster</taxon>
    </lineage>
</organism>
<dbReference type="EMBL" id="ADLK01000089">
    <property type="protein sequence ID" value="KMW08309.1"/>
    <property type="molecule type" value="Genomic_DNA"/>
</dbReference>
<sequence length="335" mass="38007">MKGDGMIDRIMWIDTENTYPYRNLAMEEYMTIHVPEGTCILFLWQNRHTVVIGRNQNCWSECKVNFLEEEGGYLVRRLSGGGAVFHDLGNLNFTFIVKKKDYDVSKQLDVILEAVRSLGLKAEKTGRNDITVDGRKFSGNAFYHSGDCCYHHGTVLLNADKEYMSRYLNVPKEKLASKGVSSVKARVANLCEFCPDLTVGRMKEALVGAFSRVYGLEAERMYESSLPEDEIGTMTGKFESWEWKYGRKIPFEYEMGRRFFWGGIQMQFHVDEGKIREVNVFSDAMEQEMIGDLAVCLKGCPYDEAAVCGGMEKVGRAHGEGAKISDIITLVKECM</sequence>
<evidence type="ECO:0000256" key="7">
    <source>
        <dbReference type="ARBA" id="ARBA00048037"/>
    </source>
</evidence>
<dbReference type="Pfam" id="PF21948">
    <property type="entry name" value="LplA-B_cat"/>
    <property type="match status" value="1"/>
</dbReference>
<dbReference type="PROSITE" id="PS51733">
    <property type="entry name" value="BPL_LPL_CATALYTIC"/>
    <property type="match status" value="1"/>
</dbReference>
<keyword evidence="5" id="KW-0547">Nucleotide-binding</keyword>
<dbReference type="AlphaFoldDB" id="A0A0J9B7E6"/>
<dbReference type="PATRIC" id="fig|742734.4.peg.770"/>
<keyword evidence="4" id="KW-0436">Ligase</keyword>
<name>A0A0J9B7E6_9FIRM</name>
<dbReference type="InterPro" id="IPR019491">
    <property type="entry name" value="Lipoate_protein_ligase_C"/>
</dbReference>
<dbReference type="EC" id="6.3.1.20" evidence="3"/>
<evidence type="ECO:0000256" key="1">
    <source>
        <dbReference type="ARBA" id="ARBA00005085"/>
    </source>
</evidence>
<dbReference type="GO" id="GO:0005524">
    <property type="term" value="F:ATP binding"/>
    <property type="evidence" value="ECO:0007669"/>
    <property type="project" value="UniProtKB-KW"/>
</dbReference>
<comment type="caution">
    <text evidence="9">The sequence shown here is derived from an EMBL/GenBank/DDBJ whole genome shotgun (WGS) entry which is preliminary data.</text>
</comment>
<dbReference type="SUPFAM" id="SSF82649">
    <property type="entry name" value="SufE/NifU"/>
    <property type="match status" value="1"/>
</dbReference>
<dbReference type="PANTHER" id="PTHR12561:SF3">
    <property type="entry name" value="LIPOYLTRANSFERASE 1, MITOCHONDRIAL"/>
    <property type="match status" value="1"/>
</dbReference>
<dbReference type="Gene3D" id="3.30.390.50">
    <property type="entry name" value="CO dehydrogenase flavoprotein, C-terminal domain"/>
    <property type="match status" value="1"/>
</dbReference>
<keyword evidence="6" id="KW-0067">ATP-binding</keyword>
<dbReference type="UniPathway" id="UPA00537">
    <property type="reaction ID" value="UER00594"/>
</dbReference>
<comment type="catalytic activity">
    <reaction evidence="7">
        <text>L-lysyl-[lipoyl-carrier protein] + (R)-lipoate + ATP = N(6)-[(R)-lipoyl]-L-lysyl-[lipoyl-carrier protein] + AMP + diphosphate + H(+)</text>
        <dbReference type="Rhea" id="RHEA:49288"/>
        <dbReference type="Rhea" id="RHEA-COMP:10500"/>
        <dbReference type="Rhea" id="RHEA-COMP:10502"/>
        <dbReference type="ChEBI" id="CHEBI:15378"/>
        <dbReference type="ChEBI" id="CHEBI:29969"/>
        <dbReference type="ChEBI" id="CHEBI:30616"/>
        <dbReference type="ChEBI" id="CHEBI:33019"/>
        <dbReference type="ChEBI" id="CHEBI:83088"/>
        <dbReference type="ChEBI" id="CHEBI:83099"/>
        <dbReference type="ChEBI" id="CHEBI:456215"/>
        <dbReference type="EC" id="6.3.1.20"/>
    </reaction>
</comment>